<protein>
    <submittedName>
        <fullName evidence="3">Uncharacterized protein</fullName>
    </submittedName>
</protein>
<comment type="caution">
    <text evidence="3">The sequence shown here is derived from an EMBL/GenBank/DDBJ whole genome shotgun (WGS) entry which is preliminary data.</text>
</comment>
<evidence type="ECO:0000313" key="4">
    <source>
        <dbReference type="Proteomes" id="UP000263517"/>
    </source>
</evidence>
<feature type="region of interest" description="Disordered" evidence="2">
    <location>
        <begin position="1"/>
        <end position="58"/>
    </location>
</feature>
<gene>
    <name evidence="3" type="ORF">DCW74_12075</name>
</gene>
<organism evidence="3 4">
    <name type="scientific">Alteromonas australica</name>
    <dbReference type="NCBI Taxonomy" id="589873"/>
    <lineage>
        <taxon>Bacteria</taxon>
        <taxon>Pseudomonadati</taxon>
        <taxon>Pseudomonadota</taxon>
        <taxon>Gammaproteobacteria</taxon>
        <taxon>Alteromonadales</taxon>
        <taxon>Alteromonadaceae</taxon>
        <taxon>Alteromonas/Salinimonas group</taxon>
        <taxon>Alteromonas</taxon>
    </lineage>
</organism>
<feature type="non-terminal residue" evidence="3">
    <location>
        <position position="1"/>
    </location>
</feature>
<evidence type="ECO:0000256" key="2">
    <source>
        <dbReference type="SAM" id="MobiDB-lite"/>
    </source>
</evidence>
<reference evidence="3 4" key="1">
    <citation type="journal article" date="2018" name="Nat. Biotechnol.">
        <title>A standardized bacterial taxonomy based on genome phylogeny substantially revises the tree of life.</title>
        <authorList>
            <person name="Parks D.H."/>
            <person name="Chuvochina M."/>
            <person name="Waite D.W."/>
            <person name="Rinke C."/>
            <person name="Skarshewski A."/>
            <person name="Chaumeil P.A."/>
            <person name="Hugenholtz P."/>
        </authorList>
    </citation>
    <scope>NUCLEOTIDE SEQUENCE [LARGE SCALE GENOMIC DNA]</scope>
    <source>
        <strain evidence="3">UBA11978</strain>
    </source>
</reference>
<proteinExistence type="predicted"/>
<feature type="compositionally biased region" description="Acidic residues" evidence="2">
    <location>
        <begin position="1"/>
        <end position="41"/>
    </location>
</feature>
<feature type="coiled-coil region" evidence="1">
    <location>
        <begin position="58"/>
        <end position="85"/>
    </location>
</feature>
<dbReference type="Proteomes" id="UP000263517">
    <property type="component" value="Unassembled WGS sequence"/>
</dbReference>
<evidence type="ECO:0000313" key="3">
    <source>
        <dbReference type="EMBL" id="HAW76457.1"/>
    </source>
</evidence>
<dbReference type="AlphaFoldDB" id="A0A350P590"/>
<accession>A0A350P590</accession>
<evidence type="ECO:0000256" key="1">
    <source>
        <dbReference type="SAM" id="Coils"/>
    </source>
</evidence>
<name>A0A350P590_9ALTE</name>
<sequence>APDESDSEDQSEGELQEEEADSETEEQSDDGEQSEDTAEVEESTKEPEKKPMVPKSRLDEVLAKQKALQKQLDDMKAAQEVVENAPEEY</sequence>
<dbReference type="EMBL" id="DNAN01000432">
    <property type="protein sequence ID" value="HAW76457.1"/>
    <property type="molecule type" value="Genomic_DNA"/>
</dbReference>
<keyword evidence="1" id="KW-0175">Coiled coil</keyword>
<feature type="compositionally biased region" description="Basic and acidic residues" evidence="2">
    <location>
        <begin position="42"/>
        <end position="58"/>
    </location>
</feature>
<feature type="non-terminal residue" evidence="3">
    <location>
        <position position="89"/>
    </location>
</feature>